<gene>
    <name evidence="3" type="ORF">CBP51_10705</name>
</gene>
<evidence type="ECO:0000259" key="1">
    <source>
        <dbReference type="Pfam" id="PF09722"/>
    </source>
</evidence>
<evidence type="ECO:0000313" key="4">
    <source>
        <dbReference type="Proteomes" id="UP000216101"/>
    </source>
</evidence>
<sequence>MNAAHPLPTIDDAQMSRVAVKLFFGITEEWSLTDEQRCTLAGLGTRTTLHNWRQKLAAGEPIKLGRDTLERLSYLAGIYKAVQLLFSDPTQWQNWVRKPNRDFGGASALQRMLGGRVVDLVDVRRYLDGWRGEVYV</sequence>
<evidence type="ECO:0000259" key="2">
    <source>
        <dbReference type="Pfam" id="PF20432"/>
    </source>
</evidence>
<dbReference type="Proteomes" id="UP000216101">
    <property type="component" value="Unassembled WGS sequence"/>
</dbReference>
<dbReference type="EMBL" id="NHNI01000001">
    <property type="protein sequence ID" value="OZY88011.1"/>
    <property type="molecule type" value="Genomic_DNA"/>
</dbReference>
<dbReference type="InterPro" id="IPR046847">
    <property type="entry name" value="Xre-like_HTH"/>
</dbReference>
<evidence type="ECO:0000313" key="3">
    <source>
        <dbReference type="EMBL" id="OZY88011.1"/>
    </source>
</evidence>
<dbReference type="RefSeq" id="WP_094985293.1">
    <property type="nucleotide sequence ID" value="NZ_NHNI01000001.1"/>
</dbReference>
<dbReference type="AlphaFoldDB" id="A0A266QF81"/>
<keyword evidence="4" id="KW-1185">Reference proteome</keyword>
<feature type="domain" description="Antitoxin Xre/MbcA/ParS-like toxin-binding" evidence="1">
    <location>
        <begin position="82"/>
        <end position="132"/>
    </location>
</feature>
<dbReference type="Pfam" id="PF09722">
    <property type="entry name" value="Xre_MbcA_ParS_C"/>
    <property type="match status" value="1"/>
</dbReference>
<reference evidence="4" key="1">
    <citation type="submission" date="2017-05" db="EMBL/GenBank/DDBJ databases">
        <authorList>
            <person name="Barney B.M."/>
        </authorList>
    </citation>
    <scope>NUCLEOTIDE SEQUENCE [LARGE SCALE GENOMIC DNA]</scope>
    <source>
        <strain evidence="4">PSBB022</strain>
    </source>
</reference>
<comment type="caution">
    <text evidence="3">The sequence shown here is derived from an EMBL/GenBank/DDBJ whole genome shotgun (WGS) entry which is preliminary data.</text>
</comment>
<accession>A0A266QF81</accession>
<organism evidence="3 4">
    <name type="scientific">Cellvibrio mixtus</name>
    <dbReference type="NCBI Taxonomy" id="39650"/>
    <lineage>
        <taxon>Bacteria</taxon>
        <taxon>Pseudomonadati</taxon>
        <taxon>Pseudomonadota</taxon>
        <taxon>Gammaproteobacteria</taxon>
        <taxon>Cellvibrionales</taxon>
        <taxon>Cellvibrionaceae</taxon>
        <taxon>Cellvibrio</taxon>
    </lineage>
</organism>
<protein>
    <submittedName>
        <fullName evidence="3">DUF2384 domain-containing protein</fullName>
    </submittedName>
</protein>
<dbReference type="InterPro" id="IPR024467">
    <property type="entry name" value="Xre/MbcA/ParS-like_toxin-bd"/>
</dbReference>
<proteinExistence type="predicted"/>
<dbReference type="Pfam" id="PF20432">
    <property type="entry name" value="Xre-like-HTH"/>
    <property type="match status" value="1"/>
</dbReference>
<dbReference type="GO" id="GO:0003677">
    <property type="term" value="F:DNA binding"/>
    <property type="evidence" value="ECO:0007669"/>
    <property type="project" value="InterPro"/>
</dbReference>
<name>A0A266QF81_9GAMM</name>
<feature type="domain" description="Antitoxin Xre-like helix-turn-helix" evidence="2">
    <location>
        <begin position="12"/>
        <end position="77"/>
    </location>
</feature>